<keyword evidence="1" id="KW-0732">Signal</keyword>
<name>A0ABS9ZXE4_9SPHI</name>
<evidence type="ECO:0000313" key="2">
    <source>
        <dbReference type="EMBL" id="MCJ0742981.1"/>
    </source>
</evidence>
<protein>
    <recommendedName>
        <fullName evidence="4">DUF4382 domain-containing protein</fullName>
    </recommendedName>
</protein>
<dbReference type="RefSeq" id="WP_243361935.1">
    <property type="nucleotide sequence ID" value="NZ_JALGBH010000002.1"/>
</dbReference>
<reference evidence="2" key="1">
    <citation type="submission" date="2022-03" db="EMBL/GenBank/DDBJ databases">
        <authorList>
            <person name="Woo C.Y."/>
        </authorList>
    </citation>
    <scope>NUCLEOTIDE SEQUENCE</scope>
    <source>
        <strain evidence="2">CYS-01</strain>
    </source>
</reference>
<evidence type="ECO:0008006" key="4">
    <source>
        <dbReference type="Google" id="ProtNLM"/>
    </source>
</evidence>
<feature type="signal peptide" evidence="1">
    <location>
        <begin position="1"/>
        <end position="19"/>
    </location>
</feature>
<comment type="caution">
    <text evidence="2">The sequence shown here is derived from an EMBL/GenBank/DDBJ whole genome shotgun (WGS) entry which is preliminary data.</text>
</comment>
<gene>
    <name evidence="2" type="ORF">MMF97_09690</name>
</gene>
<dbReference type="PROSITE" id="PS51257">
    <property type="entry name" value="PROKAR_LIPOPROTEIN"/>
    <property type="match status" value="1"/>
</dbReference>
<dbReference type="Proteomes" id="UP001165460">
    <property type="component" value="Unassembled WGS sequence"/>
</dbReference>
<organism evidence="2 3">
    <name type="scientific">Pedobacter montanisoli</name>
    <dbReference type="NCBI Taxonomy" id="2923277"/>
    <lineage>
        <taxon>Bacteria</taxon>
        <taxon>Pseudomonadati</taxon>
        <taxon>Bacteroidota</taxon>
        <taxon>Sphingobacteriia</taxon>
        <taxon>Sphingobacteriales</taxon>
        <taxon>Sphingobacteriaceae</taxon>
        <taxon>Pedobacter</taxon>
    </lineage>
</organism>
<proteinExistence type="predicted"/>
<sequence length="184" mass="19602">MKKPLLLLLIISSAFMVSSCKKLKEATEQNVSITPNSVEFNIDPIATTNAVTTIGTINVDIDLNALVKQYAAGFGVNNIKSIKIKSFKIDLVNGSDASNNLANLESLSGEISATGKSSQAIVNLNSNPDVQATSLTLPSSGDIELKDFVAGTSVKYTLKGKLRRATTKTLRAKVTAEYAFVFSL</sequence>
<accession>A0ABS9ZXE4</accession>
<evidence type="ECO:0000256" key="1">
    <source>
        <dbReference type="SAM" id="SignalP"/>
    </source>
</evidence>
<feature type="chain" id="PRO_5046230896" description="DUF4382 domain-containing protein" evidence="1">
    <location>
        <begin position="20"/>
        <end position="184"/>
    </location>
</feature>
<evidence type="ECO:0000313" key="3">
    <source>
        <dbReference type="Proteomes" id="UP001165460"/>
    </source>
</evidence>
<keyword evidence="3" id="KW-1185">Reference proteome</keyword>
<dbReference type="EMBL" id="JALGBH010000002">
    <property type="protein sequence ID" value="MCJ0742981.1"/>
    <property type="molecule type" value="Genomic_DNA"/>
</dbReference>